<dbReference type="Proteomes" id="UP001479436">
    <property type="component" value="Unassembled WGS sequence"/>
</dbReference>
<evidence type="ECO:0000259" key="17">
    <source>
        <dbReference type="Pfam" id="PF03919"/>
    </source>
</evidence>
<reference evidence="18 19" key="1">
    <citation type="submission" date="2023-04" db="EMBL/GenBank/DDBJ databases">
        <title>Genome of Basidiobolus ranarum AG-B5.</title>
        <authorList>
            <person name="Stajich J.E."/>
            <person name="Carter-House D."/>
            <person name="Gryganskyi A."/>
        </authorList>
    </citation>
    <scope>NUCLEOTIDE SEQUENCE [LARGE SCALE GENOMIC DNA]</scope>
    <source>
        <strain evidence="18 19">AG-B5</strain>
    </source>
</reference>
<evidence type="ECO:0000256" key="7">
    <source>
        <dbReference type="ARBA" id="ARBA00022695"/>
    </source>
</evidence>
<evidence type="ECO:0000256" key="9">
    <source>
        <dbReference type="ARBA" id="ARBA00023042"/>
    </source>
</evidence>
<dbReference type="PANTHER" id="PTHR10367:SF17">
    <property type="entry name" value="MRNA-CAPPING ENZYME"/>
    <property type="match status" value="1"/>
</dbReference>
<dbReference type="InterPro" id="IPR012340">
    <property type="entry name" value="NA-bd_OB-fold"/>
</dbReference>
<evidence type="ECO:0000256" key="6">
    <source>
        <dbReference type="ARBA" id="ARBA00022679"/>
    </source>
</evidence>
<dbReference type="PIRSF" id="PIRSF036959">
    <property type="entry name" value="mRNA_cap_alpha"/>
    <property type="match status" value="1"/>
</dbReference>
<evidence type="ECO:0000313" key="18">
    <source>
        <dbReference type="EMBL" id="KAK9722691.1"/>
    </source>
</evidence>
<dbReference type="Gene3D" id="3.30.470.30">
    <property type="entry name" value="DNA ligase/mRNA capping enzyme"/>
    <property type="match status" value="1"/>
</dbReference>
<keyword evidence="5" id="KW-0507">mRNA processing</keyword>
<evidence type="ECO:0000256" key="5">
    <source>
        <dbReference type="ARBA" id="ARBA00022664"/>
    </source>
</evidence>
<dbReference type="EMBL" id="JASJQH010006943">
    <property type="protein sequence ID" value="KAK9722691.1"/>
    <property type="molecule type" value="Genomic_DNA"/>
</dbReference>
<accession>A0ABR2W7Q7</accession>
<evidence type="ECO:0000256" key="15">
    <source>
        <dbReference type="ARBA" id="ARBA00047082"/>
    </source>
</evidence>
<dbReference type="CDD" id="cd07895">
    <property type="entry name" value="Adenylation_mRNA_capping"/>
    <property type="match status" value="1"/>
</dbReference>
<feature type="domain" description="mRNA capping enzyme adenylation" evidence="16">
    <location>
        <begin position="40"/>
        <end position="235"/>
    </location>
</feature>
<dbReference type="SUPFAM" id="SSF50249">
    <property type="entry name" value="Nucleic acid-binding proteins"/>
    <property type="match status" value="1"/>
</dbReference>
<gene>
    <name evidence="18" type="primary">CEG1</name>
    <name evidence="18" type="ORF">K7432_002503</name>
</gene>
<evidence type="ECO:0000313" key="19">
    <source>
        <dbReference type="Proteomes" id="UP001479436"/>
    </source>
</evidence>
<dbReference type="InterPro" id="IPR013846">
    <property type="entry name" value="mRNA_cap_enzyme_C"/>
</dbReference>
<evidence type="ECO:0000256" key="13">
    <source>
        <dbReference type="ARBA" id="ARBA00030702"/>
    </source>
</evidence>
<evidence type="ECO:0000256" key="2">
    <source>
        <dbReference type="ARBA" id="ARBA00010237"/>
    </source>
</evidence>
<evidence type="ECO:0000256" key="14">
    <source>
        <dbReference type="ARBA" id="ARBA00044624"/>
    </source>
</evidence>
<comment type="caution">
    <text evidence="18">The sequence shown here is derived from an EMBL/GenBank/DDBJ whole genome shotgun (WGS) entry which is preliminary data.</text>
</comment>
<protein>
    <recommendedName>
        <fullName evidence="4">mRNA-capping enzyme subunit alpha</fullName>
        <ecNumber evidence="3">2.7.7.50</ecNumber>
    </recommendedName>
    <alternativeName>
        <fullName evidence="12">GTP--RNA guanylyltransferase</fullName>
    </alternativeName>
    <alternativeName>
        <fullName evidence="13">mRNA guanylyltransferase</fullName>
    </alternativeName>
</protein>
<evidence type="ECO:0000256" key="1">
    <source>
        <dbReference type="ARBA" id="ARBA00004123"/>
    </source>
</evidence>
<dbReference type="InterPro" id="IPR001339">
    <property type="entry name" value="mRNA_cap_enzyme_adenylation"/>
</dbReference>
<organism evidence="18 19">
    <name type="scientific">Basidiobolus ranarum</name>
    <dbReference type="NCBI Taxonomy" id="34480"/>
    <lineage>
        <taxon>Eukaryota</taxon>
        <taxon>Fungi</taxon>
        <taxon>Fungi incertae sedis</taxon>
        <taxon>Zoopagomycota</taxon>
        <taxon>Entomophthoromycotina</taxon>
        <taxon>Basidiobolomycetes</taxon>
        <taxon>Basidiobolales</taxon>
        <taxon>Basidiobolaceae</taxon>
        <taxon>Basidiobolus</taxon>
    </lineage>
</organism>
<dbReference type="Pfam" id="PF01331">
    <property type="entry name" value="mRNA_cap_enzyme"/>
    <property type="match status" value="1"/>
</dbReference>
<evidence type="ECO:0000256" key="12">
    <source>
        <dbReference type="ARBA" id="ARBA00029909"/>
    </source>
</evidence>
<name>A0ABR2W7Q7_9FUNG</name>
<comment type="catalytic activity">
    <reaction evidence="14">
        <text>a 5'-end diphospho-ribonucleoside in mRNA + GTP + H(+) = a 5'-end (5'-triphosphoguanosine)-ribonucleoside in mRNA + diphosphate</text>
        <dbReference type="Rhea" id="RHEA:67012"/>
        <dbReference type="Rhea" id="RHEA-COMP:17165"/>
        <dbReference type="Rhea" id="RHEA-COMP:17166"/>
        <dbReference type="ChEBI" id="CHEBI:15378"/>
        <dbReference type="ChEBI" id="CHEBI:33019"/>
        <dbReference type="ChEBI" id="CHEBI:37565"/>
        <dbReference type="ChEBI" id="CHEBI:167616"/>
        <dbReference type="ChEBI" id="CHEBI:167617"/>
        <dbReference type="EC" id="2.7.7.50"/>
    </reaction>
    <physiologicalReaction direction="left-to-right" evidence="14">
        <dbReference type="Rhea" id="RHEA:67013"/>
    </physiologicalReaction>
</comment>
<dbReference type="PANTHER" id="PTHR10367">
    <property type="entry name" value="MRNA-CAPPING ENZYME"/>
    <property type="match status" value="1"/>
</dbReference>
<dbReference type="SUPFAM" id="SSF56091">
    <property type="entry name" value="DNA ligase/mRNA capping enzyme, catalytic domain"/>
    <property type="match status" value="1"/>
</dbReference>
<evidence type="ECO:0000256" key="8">
    <source>
        <dbReference type="ARBA" id="ARBA00022741"/>
    </source>
</evidence>
<keyword evidence="11" id="KW-0539">Nucleus</keyword>
<evidence type="ECO:0000256" key="11">
    <source>
        <dbReference type="ARBA" id="ARBA00023242"/>
    </source>
</evidence>
<keyword evidence="9" id="KW-0506">mRNA capping</keyword>
<keyword evidence="6 18" id="KW-0808">Transferase</keyword>
<keyword evidence="19" id="KW-1185">Reference proteome</keyword>
<comment type="subcellular location">
    <subcellularLocation>
        <location evidence="1">Nucleus</location>
    </subcellularLocation>
</comment>
<comment type="subunit">
    <text evidence="15">Heterodimer. The mRNA-capping enzyme is composed of two separate chains alpha and beta, respectively a mRNA guanylyltransferase and an mRNA 5'-triphosphate monophosphatase.</text>
</comment>
<keyword evidence="7 18" id="KW-0548">Nucleotidyltransferase</keyword>
<proteinExistence type="inferred from homology"/>
<keyword evidence="10" id="KW-0342">GTP-binding</keyword>
<sequence>MGSVIPDIPGRPVERELEQQLRQEVGKLLGASPQRFPGAQPISFGNEHLYQLEREDYFVCEKSDGVRCLIYMRINSQKQPETFLIDRKNKYRLVRELKFPIPDDSTFTKFHHQTIIDGEIILDKEDDGKITPRFLAFDLLAIAGKAVIDKPFSKRLGYLRNHVCGPFNHMLKKDPNLSRFMPFTVEAKKMERSYGLEMILKVEVPKLKHESDGLIFTGVDADYHIGTCEKMLKWKPPNENSIDFKLVVEPQGNGKPNFNLHVWKGGREYEFFAQLGLTDDEWIRFRNNRTKLDGRIVEVTYDETHLPPYKWKFLRFRDDKLHGNHNSVVEKIVKSIEDGVESETLIEHCPAIRSAWKARESARESKNKYN</sequence>
<dbReference type="InterPro" id="IPR051029">
    <property type="entry name" value="mRNA_Capping_Enz/RNA_Phosphat"/>
</dbReference>
<dbReference type="GO" id="GO:0004484">
    <property type="term" value="F:mRNA guanylyltransferase activity"/>
    <property type="evidence" value="ECO:0007669"/>
    <property type="project" value="UniProtKB-EC"/>
</dbReference>
<feature type="domain" description="mRNA capping enzyme C-terminal" evidence="17">
    <location>
        <begin position="239"/>
        <end position="346"/>
    </location>
</feature>
<evidence type="ECO:0000256" key="10">
    <source>
        <dbReference type="ARBA" id="ARBA00023134"/>
    </source>
</evidence>
<comment type="similarity">
    <text evidence="2">Belongs to the eukaryotic GTase family.</text>
</comment>
<keyword evidence="8" id="KW-0547">Nucleotide-binding</keyword>
<dbReference type="Gene3D" id="2.40.50.140">
    <property type="entry name" value="Nucleic acid-binding proteins"/>
    <property type="match status" value="1"/>
</dbReference>
<dbReference type="EC" id="2.7.7.50" evidence="3"/>
<evidence type="ECO:0000256" key="3">
    <source>
        <dbReference type="ARBA" id="ARBA00012475"/>
    </source>
</evidence>
<evidence type="ECO:0000259" key="16">
    <source>
        <dbReference type="Pfam" id="PF01331"/>
    </source>
</evidence>
<evidence type="ECO:0000256" key="4">
    <source>
        <dbReference type="ARBA" id="ARBA00019171"/>
    </source>
</evidence>
<dbReference type="InterPro" id="IPR017075">
    <property type="entry name" value="mRNA_cap_enzyme_alpha"/>
</dbReference>
<dbReference type="Pfam" id="PF03919">
    <property type="entry name" value="mRNA_cap_C"/>
    <property type="match status" value="1"/>
</dbReference>